<dbReference type="GO" id="GO:0005886">
    <property type="term" value="C:plasma membrane"/>
    <property type="evidence" value="ECO:0007669"/>
    <property type="project" value="UniProtKB-SubCell"/>
</dbReference>
<comment type="similarity">
    <text evidence="9">Belongs to the early nodulin-like (ENODL) family.</text>
</comment>
<keyword evidence="10" id="KW-0812">Transmembrane</keyword>
<dbReference type="SUPFAM" id="SSF49503">
    <property type="entry name" value="Cupredoxins"/>
    <property type="match status" value="1"/>
</dbReference>
<dbReference type="EMBL" id="WHWC01000016">
    <property type="protein sequence ID" value="KAG8366807.1"/>
    <property type="molecule type" value="Genomic_DNA"/>
</dbReference>
<dbReference type="CDD" id="cd11019">
    <property type="entry name" value="OsENODL1_like"/>
    <property type="match status" value="1"/>
</dbReference>
<evidence type="ECO:0000256" key="6">
    <source>
        <dbReference type="ARBA" id="ARBA00023157"/>
    </source>
</evidence>
<dbReference type="InterPro" id="IPR008972">
    <property type="entry name" value="Cupredoxin"/>
</dbReference>
<dbReference type="GO" id="GO:0009055">
    <property type="term" value="F:electron transfer activity"/>
    <property type="evidence" value="ECO:0007669"/>
    <property type="project" value="InterPro"/>
</dbReference>
<evidence type="ECO:0000256" key="1">
    <source>
        <dbReference type="ARBA" id="ARBA00004609"/>
    </source>
</evidence>
<evidence type="ECO:0000256" key="5">
    <source>
        <dbReference type="ARBA" id="ARBA00023136"/>
    </source>
</evidence>
<dbReference type="Pfam" id="PF02298">
    <property type="entry name" value="Cu_bind_like"/>
    <property type="match status" value="1"/>
</dbReference>
<dbReference type="GO" id="GO:0098552">
    <property type="term" value="C:side of membrane"/>
    <property type="evidence" value="ECO:0007669"/>
    <property type="project" value="UniProtKB-KW"/>
</dbReference>
<keyword evidence="10" id="KW-1133">Transmembrane helix</keyword>
<dbReference type="FunFam" id="2.60.40.420:FF:000010">
    <property type="entry name" value="Early nodulin-like protein 1"/>
    <property type="match status" value="1"/>
</dbReference>
<evidence type="ECO:0000313" key="13">
    <source>
        <dbReference type="EMBL" id="KAG8366807.1"/>
    </source>
</evidence>
<dbReference type="InterPro" id="IPR039391">
    <property type="entry name" value="Phytocyanin-like"/>
</dbReference>
<keyword evidence="7" id="KW-0325">Glycoprotein</keyword>
<reference evidence="13" key="1">
    <citation type="submission" date="2019-10" db="EMBL/GenBank/DDBJ databases">
        <authorList>
            <person name="Zhang R."/>
            <person name="Pan Y."/>
            <person name="Wang J."/>
            <person name="Ma R."/>
            <person name="Yu S."/>
        </authorList>
    </citation>
    <scope>NUCLEOTIDE SEQUENCE</scope>
    <source>
        <strain evidence="13">LA-IB0</strain>
        <tissue evidence="13">Leaf</tissue>
    </source>
</reference>
<evidence type="ECO:0000259" key="12">
    <source>
        <dbReference type="PROSITE" id="PS51485"/>
    </source>
</evidence>
<keyword evidence="2" id="KW-1003">Cell membrane</keyword>
<keyword evidence="3" id="KW-0336">GPI-anchor</keyword>
<accession>A0AAV6WEJ2</accession>
<evidence type="ECO:0000256" key="10">
    <source>
        <dbReference type="SAM" id="Phobius"/>
    </source>
</evidence>
<evidence type="ECO:0000256" key="2">
    <source>
        <dbReference type="ARBA" id="ARBA00022475"/>
    </source>
</evidence>
<keyword evidence="4 11" id="KW-0732">Signal</keyword>
<feature type="chain" id="PRO_5043552040" description="Phytocyanin domain-containing protein" evidence="11">
    <location>
        <begin position="27"/>
        <end position="164"/>
    </location>
</feature>
<dbReference type="InterPro" id="IPR003245">
    <property type="entry name" value="Phytocyanin_dom"/>
</dbReference>
<evidence type="ECO:0000256" key="8">
    <source>
        <dbReference type="ARBA" id="ARBA00023288"/>
    </source>
</evidence>
<dbReference type="Gene3D" id="2.60.40.420">
    <property type="entry name" value="Cupredoxins - blue copper proteins"/>
    <property type="match status" value="1"/>
</dbReference>
<dbReference type="Proteomes" id="UP000826271">
    <property type="component" value="Unassembled WGS sequence"/>
</dbReference>
<keyword evidence="8" id="KW-0449">Lipoprotein</keyword>
<sequence>MASKTRFVLAMITLLCFLQLLECVYCSEFEVGERGGWAVHPKNDTKWYNEWASHKRFKVGDTIRFKYKKDSVMEVDHKDYEECSSTRPNYFSNTGNTVYTLDRSGFFYFISGATGHCDKGQKMIVWVIGQEVSGGASYASDNNPIFSFGLSLIIFAFQFVYLHH</sequence>
<evidence type="ECO:0000256" key="3">
    <source>
        <dbReference type="ARBA" id="ARBA00022622"/>
    </source>
</evidence>
<keyword evidence="14" id="KW-1185">Reference proteome</keyword>
<keyword evidence="6" id="KW-1015">Disulfide bond</keyword>
<evidence type="ECO:0000256" key="7">
    <source>
        <dbReference type="ARBA" id="ARBA00023180"/>
    </source>
</evidence>
<feature type="transmembrane region" description="Helical" evidence="10">
    <location>
        <begin position="145"/>
        <end position="162"/>
    </location>
</feature>
<dbReference type="InterPro" id="IPR041846">
    <property type="entry name" value="ENL_dom"/>
</dbReference>
<evidence type="ECO:0000313" key="14">
    <source>
        <dbReference type="Proteomes" id="UP000826271"/>
    </source>
</evidence>
<proteinExistence type="inferred from homology"/>
<feature type="domain" description="Phytocyanin" evidence="12">
    <location>
        <begin position="27"/>
        <end position="129"/>
    </location>
</feature>
<organism evidence="13 14">
    <name type="scientific">Buddleja alternifolia</name>
    <dbReference type="NCBI Taxonomy" id="168488"/>
    <lineage>
        <taxon>Eukaryota</taxon>
        <taxon>Viridiplantae</taxon>
        <taxon>Streptophyta</taxon>
        <taxon>Embryophyta</taxon>
        <taxon>Tracheophyta</taxon>
        <taxon>Spermatophyta</taxon>
        <taxon>Magnoliopsida</taxon>
        <taxon>eudicotyledons</taxon>
        <taxon>Gunneridae</taxon>
        <taxon>Pentapetalae</taxon>
        <taxon>asterids</taxon>
        <taxon>lamiids</taxon>
        <taxon>Lamiales</taxon>
        <taxon>Scrophulariaceae</taxon>
        <taxon>Buddlejeae</taxon>
        <taxon>Buddleja</taxon>
    </lineage>
</organism>
<feature type="signal peptide" evidence="11">
    <location>
        <begin position="1"/>
        <end position="26"/>
    </location>
</feature>
<dbReference type="PROSITE" id="PS51485">
    <property type="entry name" value="PHYTOCYANIN"/>
    <property type="match status" value="1"/>
</dbReference>
<dbReference type="PANTHER" id="PTHR33021">
    <property type="entry name" value="BLUE COPPER PROTEIN"/>
    <property type="match status" value="1"/>
</dbReference>
<protein>
    <recommendedName>
        <fullName evidence="12">Phytocyanin domain-containing protein</fullName>
    </recommendedName>
</protein>
<comment type="subcellular location">
    <subcellularLocation>
        <location evidence="1">Cell membrane</location>
        <topology evidence="1">Lipid-anchor</topology>
        <topology evidence="1">GPI-anchor</topology>
    </subcellularLocation>
</comment>
<dbReference type="AlphaFoldDB" id="A0AAV6WEJ2"/>
<evidence type="ECO:0000256" key="4">
    <source>
        <dbReference type="ARBA" id="ARBA00022729"/>
    </source>
</evidence>
<gene>
    <name evidence="13" type="ORF">BUALT_Bualt16G0006200</name>
</gene>
<comment type="caution">
    <text evidence="13">The sequence shown here is derived from an EMBL/GenBank/DDBJ whole genome shotgun (WGS) entry which is preliminary data.</text>
</comment>
<name>A0AAV6WEJ2_9LAMI</name>
<evidence type="ECO:0000256" key="9">
    <source>
        <dbReference type="ARBA" id="ARBA00035011"/>
    </source>
</evidence>
<dbReference type="PANTHER" id="PTHR33021:SF49">
    <property type="entry name" value="EARLY NODULIN-LIKE PROTEIN 21"/>
    <property type="match status" value="1"/>
</dbReference>
<keyword evidence="5 10" id="KW-0472">Membrane</keyword>
<evidence type="ECO:0000256" key="11">
    <source>
        <dbReference type="SAM" id="SignalP"/>
    </source>
</evidence>